<name>A0A4R2EGM9_9BACT</name>
<proteinExistence type="predicted"/>
<keyword evidence="4" id="KW-1185">Reference proteome</keyword>
<evidence type="ECO:0000256" key="1">
    <source>
        <dbReference type="SAM" id="SignalP"/>
    </source>
</evidence>
<dbReference type="InterPro" id="IPR045939">
    <property type="entry name" value="YhcR_N"/>
</dbReference>
<dbReference type="EMBL" id="SLWB01000007">
    <property type="protein sequence ID" value="TCN67561.1"/>
    <property type="molecule type" value="Genomic_DNA"/>
</dbReference>
<accession>A0A4R2EGM9</accession>
<evidence type="ECO:0000313" key="4">
    <source>
        <dbReference type="Proteomes" id="UP000294830"/>
    </source>
</evidence>
<dbReference type="RefSeq" id="WP_131839203.1">
    <property type="nucleotide sequence ID" value="NZ_SLWB01000007.1"/>
</dbReference>
<dbReference type="NCBIfam" id="NF038128">
    <property type="entry name" value="choice_anch_J"/>
    <property type="match status" value="1"/>
</dbReference>
<dbReference type="Gene3D" id="2.60.120.200">
    <property type="match status" value="1"/>
</dbReference>
<sequence>MKTKLFALGLCAVVAFASCSKDDDKEQAKLKGALTLSESFTAKQGTSAEKNGWTIQKVTGDLNWTINLSEQGTYAQATAYKATAGSYETWLVSPALNVRDAKEKKVNFDLMYTYFNASSTLEVYVMTDSIVTKSTSTKVDLKIPVGTDTRYGWYNQTIDLTPYVDKGYVYIGFKYTGTDVANSTYCVDNFKYNATYKKGELVTTPLDVTEITSGVIDSSLVWVKGYVVGVAVSSPSYALVTSGFTSAHGTNIVLAPTANETDINKCIPVALPTGPVRTEINLFNGTAVPAVGSQISVRGTFVKYFSKPGIKNVAEYKK</sequence>
<evidence type="ECO:0000259" key="2">
    <source>
        <dbReference type="Pfam" id="PF19886"/>
    </source>
</evidence>
<protein>
    <recommendedName>
        <fullName evidence="2">Endonuclease YhcR N-terminal domain-containing protein</fullName>
    </recommendedName>
</protein>
<dbReference type="Proteomes" id="UP000294830">
    <property type="component" value="Unassembled WGS sequence"/>
</dbReference>
<gene>
    <name evidence="3" type="ORF">CLV25_10720</name>
</gene>
<reference evidence="3 4" key="1">
    <citation type="submission" date="2019-03" db="EMBL/GenBank/DDBJ databases">
        <title>Genomic Encyclopedia of Archaeal and Bacterial Type Strains, Phase II (KMG-II): from individual species to whole genera.</title>
        <authorList>
            <person name="Goeker M."/>
        </authorList>
    </citation>
    <scope>NUCLEOTIDE SEQUENCE [LARGE SCALE GENOMIC DNA]</scope>
    <source>
        <strain evidence="3 4">RL-C</strain>
    </source>
</reference>
<feature type="chain" id="PRO_5020388339" description="Endonuclease YhcR N-terminal domain-containing protein" evidence="1">
    <location>
        <begin position="18"/>
        <end position="318"/>
    </location>
</feature>
<comment type="caution">
    <text evidence="3">The sequence shown here is derived from an EMBL/GenBank/DDBJ whole genome shotgun (WGS) entry which is preliminary data.</text>
</comment>
<keyword evidence="1" id="KW-0732">Signal</keyword>
<feature type="signal peptide" evidence="1">
    <location>
        <begin position="1"/>
        <end position="17"/>
    </location>
</feature>
<feature type="domain" description="Endonuclease YhcR N-terminal" evidence="2">
    <location>
        <begin position="217"/>
        <end position="317"/>
    </location>
</feature>
<evidence type="ECO:0000313" key="3">
    <source>
        <dbReference type="EMBL" id="TCN67561.1"/>
    </source>
</evidence>
<dbReference type="OrthoDB" id="1090365at2"/>
<dbReference type="AlphaFoldDB" id="A0A4R2EGM9"/>
<dbReference type="PROSITE" id="PS51257">
    <property type="entry name" value="PROKAR_LIPOPROTEIN"/>
    <property type="match status" value="1"/>
</dbReference>
<dbReference type="Pfam" id="PF19886">
    <property type="entry name" value="DUF6359"/>
    <property type="match status" value="1"/>
</dbReference>
<organism evidence="3 4">
    <name type="scientific">Acetobacteroides hydrogenigenes</name>
    <dbReference type="NCBI Taxonomy" id="979970"/>
    <lineage>
        <taxon>Bacteria</taxon>
        <taxon>Pseudomonadati</taxon>
        <taxon>Bacteroidota</taxon>
        <taxon>Bacteroidia</taxon>
        <taxon>Bacteroidales</taxon>
        <taxon>Rikenellaceae</taxon>
        <taxon>Acetobacteroides</taxon>
    </lineage>
</organism>